<sequence>MTITTHPSIFSLTSVRSTINTKQLQELITFIAQNRQFKMDVISVRNMLAARSLTSGSIGTVFNRALELHKETLFSFLRIPPSTVSTPEVVTYNHVTFDLKQLQSVVDPNLLLLLKSVPEFSNTILLNATTLLKRSGEPIDVMSLQYTVVRDLLSRSYYDNKTVVWLTPSLLRYLCRFYNMSMSASISVVYNLTFTEQQTVATVFSLYFMQRSSDADTAEALPYIPMPAIGVQYAVFWTGYNSLFGSLIIANNTWTLTDQLANQTSVFFHVYTETGLMLPKGQTYLYYDPSSGKVFVAIKKAPYLKIVGATISDTMYLSVYRYDHAVQPITVTTFSIPSPDPGLTYTTQAVNTVIGALATTASGTFVYINGYSIVATASITINPGDYVDVYVDTTVIGSFTVDTTENTLGYASTLYGDYREVIHCPKAINPTNAIITTELLSITIRRKSDNVGLFLHRNAVNTLTQITHNDVALSTAVLNAYQTNIRSASVYVEVRVRKHTNTLIRDSHYIDYLYLCSDATIVQFLTGYGSPSLPFWTAISLEQSGYVGYMDNAPETVTTPNV</sequence>
<reference evidence="1" key="1">
    <citation type="submission" date="2024-02" db="EMBL/GenBank/DDBJ databases">
        <authorList>
            <consortium name="ELIXIR-Norway"/>
            <consortium name="Elixir Norway"/>
        </authorList>
    </citation>
    <scope>NUCLEOTIDE SEQUENCE</scope>
</reference>
<evidence type="ECO:0000313" key="1">
    <source>
        <dbReference type="EMBL" id="CAK9254167.1"/>
    </source>
</evidence>
<protein>
    <submittedName>
        <fullName evidence="1">Uncharacterized protein</fullName>
    </submittedName>
</protein>
<gene>
    <name evidence="1" type="ORF">CSSPJE1EN1_LOCUS29545</name>
</gene>
<dbReference type="Proteomes" id="UP001497444">
    <property type="component" value="Unassembled WGS sequence"/>
</dbReference>
<evidence type="ECO:0000313" key="2">
    <source>
        <dbReference type="Proteomes" id="UP001497444"/>
    </source>
</evidence>
<dbReference type="Pfam" id="PF23823">
    <property type="entry name" value="DUF7193"/>
    <property type="match status" value="1"/>
</dbReference>
<keyword evidence="2" id="KW-1185">Reference proteome</keyword>
<dbReference type="EMBL" id="CAXAQS010000993">
    <property type="protein sequence ID" value="CAK9254167.1"/>
    <property type="molecule type" value="Genomic_DNA"/>
</dbReference>
<organism evidence="1 2">
    <name type="scientific">Sphagnum jensenii</name>
    <dbReference type="NCBI Taxonomy" id="128206"/>
    <lineage>
        <taxon>Eukaryota</taxon>
        <taxon>Viridiplantae</taxon>
        <taxon>Streptophyta</taxon>
        <taxon>Embryophyta</taxon>
        <taxon>Bryophyta</taxon>
        <taxon>Sphagnophytina</taxon>
        <taxon>Sphagnopsida</taxon>
        <taxon>Sphagnales</taxon>
        <taxon>Sphagnaceae</taxon>
        <taxon>Sphagnum</taxon>
    </lineage>
</organism>
<name>A0ABP0VIC0_9BRYO</name>
<proteinExistence type="predicted"/>
<comment type="caution">
    <text evidence="1">The sequence shown here is derived from an EMBL/GenBank/DDBJ whole genome shotgun (WGS) entry which is preliminary data.</text>
</comment>
<accession>A0ABP0VIC0</accession>
<dbReference type="InterPro" id="IPR055617">
    <property type="entry name" value="DUF7193"/>
</dbReference>